<dbReference type="InterPro" id="IPR051910">
    <property type="entry name" value="ComF/GntX_DNA_util-trans"/>
</dbReference>
<dbReference type="SUPFAM" id="SSF53271">
    <property type="entry name" value="PRTase-like"/>
    <property type="match status" value="1"/>
</dbReference>
<dbReference type="STRING" id="61595.SAMN05421644_14711"/>
<accession>A0A1H3ISN5</accession>
<sequence>MRSLLDSLLDRIFPPTCLLCGAAGAAGRDLCDGCALELPYNLRACWRCGRPFLVPLPDGAICGDCERSPPPFAACFSVFRYTDAIPFLITGAKFRGQLNAARLLGQCLAEHISATTDRLPDALVPVPLHRQRQRTRGYNQALEIARVAGRALALPLESRWVTRPLATAPQSSLTARARRRNIQGAFAAQTELTGQSIAIVDDVMTTNSTVSELTRVLLDAGAGQVVIWAVARTL</sequence>
<dbReference type="OrthoDB" id="9793412at2"/>
<gene>
    <name evidence="3" type="ORF">SAMN05421644_14711</name>
</gene>
<dbReference type="AlphaFoldDB" id="A0A1H3ISN5"/>
<evidence type="ECO:0000313" key="4">
    <source>
        <dbReference type="Proteomes" id="UP000198672"/>
    </source>
</evidence>
<dbReference type="Gene3D" id="3.40.50.2020">
    <property type="match status" value="1"/>
</dbReference>
<organism evidence="3 4">
    <name type="scientific">Allochromatium warmingii</name>
    <name type="common">Chromatium warmingii</name>
    <dbReference type="NCBI Taxonomy" id="61595"/>
    <lineage>
        <taxon>Bacteria</taxon>
        <taxon>Pseudomonadati</taxon>
        <taxon>Pseudomonadota</taxon>
        <taxon>Gammaproteobacteria</taxon>
        <taxon>Chromatiales</taxon>
        <taxon>Chromatiaceae</taxon>
        <taxon>Allochromatium</taxon>
    </lineage>
</organism>
<feature type="domain" description="Double zinc ribbon" evidence="2">
    <location>
        <begin position="8"/>
        <end position="65"/>
    </location>
</feature>
<protein>
    <submittedName>
        <fullName evidence="3">ComF family protein</fullName>
    </submittedName>
</protein>
<keyword evidence="4" id="KW-1185">Reference proteome</keyword>
<dbReference type="InterPro" id="IPR044005">
    <property type="entry name" value="DZR_2"/>
</dbReference>
<dbReference type="InterPro" id="IPR000836">
    <property type="entry name" value="PRTase_dom"/>
</dbReference>
<dbReference type="InterPro" id="IPR029057">
    <property type="entry name" value="PRTase-like"/>
</dbReference>
<name>A0A1H3ISN5_ALLWA</name>
<dbReference type="Pfam" id="PF18912">
    <property type="entry name" value="DZR_2"/>
    <property type="match status" value="1"/>
</dbReference>
<comment type="similarity">
    <text evidence="1">Belongs to the ComF/GntX family.</text>
</comment>
<reference evidence="4" key="1">
    <citation type="submission" date="2016-10" db="EMBL/GenBank/DDBJ databases">
        <authorList>
            <person name="Varghese N."/>
            <person name="Submissions S."/>
        </authorList>
    </citation>
    <scope>NUCLEOTIDE SEQUENCE [LARGE SCALE GENOMIC DNA]</scope>
    <source>
        <strain evidence="4">DSM 173</strain>
    </source>
</reference>
<dbReference type="Proteomes" id="UP000198672">
    <property type="component" value="Unassembled WGS sequence"/>
</dbReference>
<dbReference type="RefSeq" id="WP_091334963.1">
    <property type="nucleotide sequence ID" value="NZ_FNOW01000047.1"/>
</dbReference>
<dbReference type="PANTHER" id="PTHR47505">
    <property type="entry name" value="DNA UTILIZATION PROTEIN YHGH"/>
    <property type="match status" value="1"/>
</dbReference>
<dbReference type="CDD" id="cd06223">
    <property type="entry name" value="PRTases_typeI"/>
    <property type="match status" value="1"/>
</dbReference>
<dbReference type="EMBL" id="FNOW01000047">
    <property type="protein sequence ID" value="SDY30567.1"/>
    <property type="molecule type" value="Genomic_DNA"/>
</dbReference>
<dbReference type="PANTHER" id="PTHR47505:SF1">
    <property type="entry name" value="DNA UTILIZATION PROTEIN YHGH"/>
    <property type="match status" value="1"/>
</dbReference>
<evidence type="ECO:0000256" key="1">
    <source>
        <dbReference type="ARBA" id="ARBA00008007"/>
    </source>
</evidence>
<evidence type="ECO:0000259" key="2">
    <source>
        <dbReference type="Pfam" id="PF18912"/>
    </source>
</evidence>
<evidence type="ECO:0000313" key="3">
    <source>
        <dbReference type="EMBL" id="SDY30567.1"/>
    </source>
</evidence>
<proteinExistence type="inferred from homology"/>